<feature type="compositionally biased region" description="Low complexity" evidence="1">
    <location>
        <begin position="15"/>
        <end position="36"/>
    </location>
</feature>
<keyword evidence="4" id="KW-1185">Reference proteome</keyword>
<gene>
    <name evidence="3" type="ORF">Tdes44962_MAKER02986</name>
</gene>
<organism evidence="3 4">
    <name type="scientific">Teratosphaeria destructans</name>
    <dbReference type="NCBI Taxonomy" id="418781"/>
    <lineage>
        <taxon>Eukaryota</taxon>
        <taxon>Fungi</taxon>
        <taxon>Dikarya</taxon>
        <taxon>Ascomycota</taxon>
        <taxon>Pezizomycotina</taxon>
        <taxon>Dothideomycetes</taxon>
        <taxon>Dothideomycetidae</taxon>
        <taxon>Mycosphaerellales</taxon>
        <taxon>Teratosphaeriaceae</taxon>
        <taxon>Teratosphaeria</taxon>
    </lineage>
</organism>
<dbReference type="AlphaFoldDB" id="A0A9W7SRG6"/>
<reference evidence="3 4" key="1">
    <citation type="journal article" date="2018" name="IMA Fungus">
        <title>IMA Genome-F 10: Nine draft genome sequences of Claviceps purpurea s.lat., including C. arundinis, C. humidiphila, and C. cf. spartinae, pseudomolecules for the pitch canker pathogen Fusarium circinatum, draft genome of Davidsoniella eucalypti, Grosmannia galeiformis, Quambalaria eucalypti, and Teratosphaeria destructans.</title>
        <authorList>
            <person name="Wingfield B.D."/>
            <person name="Liu M."/>
            <person name="Nguyen H.D."/>
            <person name="Lane F.A."/>
            <person name="Morgan S.W."/>
            <person name="De Vos L."/>
            <person name="Wilken P.M."/>
            <person name="Duong T.A."/>
            <person name="Aylward J."/>
            <person name="Coetzee M.P."/>
            <person name="Dadej K."/>
            <person name="De Beer Z.W."/>
            <person name="Findlay W."/>
            <person name="Havenga M."/>
            <person name="Kolarik M."/>
            <person name="Menzies J.G."/>
            <person name="Naidoo K."/>
            <person name="Pochopski O."/>
            <person name="Shoukouhi P."/>
            <person name="Santana Q.C."/>
            <person name="Seifert K.A."/>
            <person name="Soal N."/>
            <person name="Steenkamp E.T."/>
            <person name="Tatham C.T."/>
            <person name="van der Nest M.A."/>
            <person name="Wingfield M.J."/>
        </authorList>
    </citation>
    <scope>NUCLEOTIDE SEQUENCE [LARGE SCALE GENOMIC DNA]</scope>
    <source>
        <strain evidence="3">CMW44962</strain>
    </source>
</reference>
<feature type="transmembrane region" description="Helical" evidence="2">
    <location>
        <begin position="176"/>
        <end position="195"/>
    </location>
</feature>
<keyword evidence="2" id="KW-0472">Membrane</keyword>
<feature type="compositionally biased region" description="Basic and acidic residues" evidence="1">
    <location>
        <begin position="80"/>
        <end position="89"/>
    </location>
</feature>
<feature type="compositionally biased region" description="Basic and acidic residues" evidence="1">
    <location>
        <begin position="49"/>
        <end position="60"/>
    </location>
</feature>
<accession>A0A9W7SRG6</accession>
<feature type="region of interest" description="Disordered" evidence="1">
    <location>
        <begin position="1"/>
        <end position="98"/>
    </location>
</feature>
<proteinExistence type="predicted"/>
<keyword evidence="2" id="KW-1133">Transmembrane helix</keyword>
<evidence type="ECO:0000256" key="2">
    <source>
        <dbReference type="SAM" id="Phobius"/>
    </source>
</evidence>
<name>A0A9W7SRG6_9PEZI</name>
<dbReference type="EMBL" id="RIBY02001890">
    <property type="protein sequence ID" value="KAH9827360.1"/>
    <property type="molecule type" value="Genomic_DNA"/>
</dbReference>
<evidence type="ECO:0000313" key="3">
    <source>
        <dbReference type="EMBL" id="KAH9827360.1"/>
    </source>
</evidence>
<sequence length="203" mass="22745">MNNNDNNHHHPRPQPSSSSSSTTATRPPRTHPTLLAPPHPRRPPNLLDDEIHTDPTHTSDEDPVPTTTTTTRRLRKPRTRPPEKADPDFVTRQPDGGYLLGTSAQDALTSIMFAPEIMEAQAEKGIYTPLLPSLPTHALTGNNSTDVDAEYAETCRGYFTSGAALKATRRQEEGEFRLFFFFLLYWLVVVPWLRFLGWGGAWS</sequence>
<evidence type="ECO:0000256" key="1">
    <source>
        <dbReference type="SAM" id="MobiDB-lite"/>
    </source>
</evidence>
<protein>
    <submittedName>
        <fullName evidence="3">Uncharacterized protein</fullName>
    </submittedName>
</protein>
<dbReference type="Proteomes" id="UP001138500">
    <property type="component" value="Unassembled WGS sequence"/>
</dbReference>
<comment type="caution">
    <text evidence="3">The sequence shown here is derived from an EMBL/GenBank/DDBJ whole genome shotgun (WGS) entry which is preliminary data.</text>
</comment>
<keyword evidence="2" id="KW-0812">Transmembrane</keyword>
<reference evidence="3 4" key="2">
    <citation type="journal article" date="2021" name="Curr. Genet.">
        <title>Genetic response to nitrogen starvation in the aggressive Eucalyptus foliar pathogen Teratosphaeria destructans.</title>
        <authorList>
            <person name="Havenga M."/>
            <person name="Wingfield B.D."/>
            <person name="Wingfield M.J."/>
            <person name="Dreyer L.L."/>
            <person name="Roets F."/>
            <person name="Aylward J."/>
        </authorList>
    </citation>
    <scope>NUCLEOTIDE SEQUENCE [LARGE SCALE GENOMIC DNA]</scope>
    <source>
        <strain evidence="3">CMW44962</strain>
    </source>
</reference>
<evidence type="ECO:0000313" key="4">
    <source>
        <dbReference type="Proteomes" id="UP001138500"/>
    </source>
</evidence>